<evidence type="ECO:0000313" key="4">
    <source>
        <dbReference type="EMBL" id="MCF3948716.1"/>
    </source>
</evidence>
<dbReference type="InterPro" id="IPR050268">
    <property type="entry name" value="NADH-dep_flavin_reductase"/>
</dbReference>
<accession>A0ABS9E475</accession>
<name>A0ABS9E475_9PROT</name>
<organism evidence="4 5">
    <name type="scientific">Acidiphilium iwatense</name>
    <dbReference type="NCBI Taxonomy" id="768198"/>
    <lineage>
        <taxon>Bacteria</taxon>
        <taxon>Pseudomonadati</taxon>
        <taxon>Pseudomonadota</taxon>
        <taxon>Alphaproteobacteria</taxon>
        <taxon>Acetobacterales</taxon>
        <taxon>Acidocellaceae</taxon>
        <taxon>Acidiphilium</taxon>
    </lineage>
</organism>
<dbReference type="InterPro" id="IPR002563">
    <property type="entry name" value="Flavin_Rdtase-like_dom"/>
</dbReference>
<evidence type="ECO:0000256" key="2">
    <source>
        <dbReference type="ARBA" id="ARBA00023002"/>
    </source>
</evidence>
<dbReference type="Gene3D" id="2.30.110.10">
    <property type="entry name" value="Electron Transport, Fmn-binding Protein, Chain A"/>
    <property type="match status" value="1"/>
</dbReference>
<dbReference type="RefSeq" id="WP_235706028.1">
    <property type="nucleotide sequence ID" value="NZ_JAKGBZ010000073.1"/>
</dbReference>
<evidence type="ECO:0000256" key="1">
    <source>
        <dbReference type="ARBA" id="ARBA00008898"/>
    </source>
</evidence>
<sequence>MAFEAQERAIELVRDTMAPLREPFIAAMRLVPTAVSVITTDGPAGRFGVTVSALASVSADPPMLLTCINFRSPACAAIRGNGVFTVNLLSEAQSHVADCFAGRATSGDHPAFDFGCASWTSDIACSAPRLEDAVAAFHCEVDHAHRAATHMVFIGRVIAARSTGAPALAYVAQDYARISKLSETALNVRN</sequence>
<dbReference type="PANTHER" id="PTHR30466:SF11">
    <property type="entry name" value="FLAVIN-DEPENDENT MONOOXYGENASE, REDUCTASE SUBUNIT HSAB"/>
    <property type="match status" value="1"/>
</dbReference>
<comment type="caution">
    <text evidence="4">The sequence shown here is derived from an EMBL/GenBank/DDBJ whole genome shotgun (WGS) entry which is preliminary data.</text>
</comment>
<evidence type="ECO:0000259" key="3">
    <source>
        <dbReference type="SMART" id="SM00903"/>
    </source>
</evidence>
<gene>
    <name evidence="4" type="ORF">L2A60_18845</name>
</gene>
<comment type="similarity">
    <text evidence="1">Belongs to the non-flavoprotein flavin reductase family.</text>
</comment>
<keyword evidence="2" id="KW-0560">Oxidoreductase</keyword>
<dbReference type="InterPro" id="IPR012349">
    <property type="entry name" value="Split_barrel_FMN-bd"/>
</dbReference>
<dbReference type="Proteomes" id="UP001521209">
    <property type="component" value="Unassembled WGS sequence"/>
</dbReference>
<dbReference type="PANTHER" id="PTHR30466">
    <property type="entry name" value="FLAVIN REDUCTASE"/>
    <property type="match status" value="1"/>
</dbReference>
<proteinExistence type="inferred from homology"/>
<evidence type="ECO:0000313" key="5">
    <source>
        <dbReference type="Proteomes" id="UP001521209"/>
    </source>
</evidence>
<dbReference type="SUPFAM" id="SSF50475">
    <property type="entry name" value="FMN-binding split barrel"/>
    <property type="match status" value="1"/>
</dbReference>
<dbReference type="SMART" id="SM00903">
    <property type="entry name" value="Flavin_Reduct"/>
    <property type="match status" value="1"/>
</dbReference>
<keyword evidence="5" id="KW-1185">Reference proteome</keyword>
<dbReference type="EMBL" id="JAKGBZ010000073">
    <property type="protein sequence ID" value="MCF3948716.1"/>
    <property type="molecule type" value="Genomic_DNA"/>
</dbReference>
<protein>
    <submittedName>
        <fullName evidence="4">Flavin reductase family protein</fullName>
    </submittedName>
</protein>
<dbReference type="Pfam" id="PF01613">
    <property type="entry name" value="Flavin_Reduct"/>
    <property type="match status" value="1"/>
</dbReference>
<feature type="domain" description="Flavin reductase like" evidence="3">
    <location>
        <begin position="28"/>
        <end position="177"/>
    </location>
</feature>
<reference evidence="4 5" key="1">
    <citation type="submission" date="2022-01" db="EMBL/GenBank/DDBJ databases">
        <authorList>
            <person name="Won M."/>
            <person name="Kim S.-J."/>
            <person name="Kwon S.-W."/>
        </authorList>
    </citation>
    <scope>NUCLEOTIDE SEQUENCE [LARGE SCALE GENOMIC DNA]</scope>
    <source>
        <strain evidence="4 5">KCTC 23505</strain>
    </source>
</reference>